<dbReference type="GO" id="GO:0005576">
    <property type="term" value="C:extracellular region"/>
    <property type="evidence" value="ECO:0007669"/>
    <property type="project" value="UniProtKB-SubCell"/>
</dbReference>
<keyword evidence="4" id="KW-1185">Reference proteome</keyword>
<evidence type="ECO:0000256" key="2">
    <source>
        <dbReference type="ARBA" id="ARBA00022525"/>
    </source>
</evidence>
<sequence>MAFVFDYSGSRLGLPGYAAENDLLFGQFYGALAMPADYWSAEGGLIGAVSWFEYDYSVSPPRRFVQTGQSLLDSYGSDQTIGPGESFFPVESARTHRQEAPASYFDASGQFVLSSIYNGYSYGSFLAFSGISAPSRALGAHPVRPYDSFGSAAWGVRDRATAANEQFQKDLIAIGETRLSDAGTLTVRAWASNPRRGDDFVLVMTPDAHSQKTIADLIDFDVAGVSPGYGQSIIGTDIVRGEDIEIIGTAKADHMSFAAFPARSLAVSLGAGNDTFYLYGEGDGADRIASLPDRVTVSGGGGNDWIDVVAAGAVTIEGGGGDDYIYLTSATETISRVSVLRGGRGQDTITADQSPTRQFGGAGDDLLTGGTGNDTLRGGSGDDFLSDMVISRGGLTRWFGSPNVLHGEGGNDHIWGAIGDDSLYGGRGDDTLWGALGDDVMAGGEGRDAYEWGTVYRGFNVPLGDSTVIDNGGLIVMSDFSPFGSIGQDDMLRIGNDLILGDPGDTSLRIVDFYSNSGRWSGAFDQGLGPVRDAGVIDMAAARALAQTATLGTNAADTIQLSAPGVASGRGGNDHMVAANGASMLFGDDGNDMLRGGRAADTLLGGAGADTLRGNNGNDILAGNGADDVLFGGKGGDRLFGGGGNDRLDGGGGADTLYGGSGNDTLTGGGGADRFVFAMGFGETHITDLSLRQDDVIAISGFMLAGLPNPGIVTPASLVQLYGTVEDGQVVLDFGYGDRIVIENVARLANVAAAIEIF</sequence>
<dbReference type="OrthoDB" id="419320at2"/>
<gene>
    <name evidence="3" type="ORF">SAMN05421774_101487</name>
</gene>
<dbReference type="InterPro" id="IPR018511">
    <property type="entry name" value="Hemolysin-typ_Ca-bd_CS"/>
</dbReference>
<dbReference type="RefSeq" id="WP_076528329.1">
    <property type="nucleotide sequence ID" value="NZ_BMEH01000001.1"/>
</dbReference>
<evidence type="ECO:0000313" key="3">
    <source>
        <dbReference type="EMBL" id="SIS61747.1"/>
    </source>
</evidence>
<dbReference type="GO" id="GO:0005509">
    <property type="term" value="F:calcium ion binding"/>
    <property type="evidence" value="ECO:0007669"/>
    <property type="project" value="InterPro"/>
</dbReference>
<keyword evidence="2" id="KW-0964">Secreted</keyword>
<evidence type="ECO:0000256" key="1">
    <source>
        <dbReference type="ARBA" id="ARBA00004613"/>
    </source>
</evidence>
<protein>
    <submittedName>
        <fullName evidence="3">Ca2+-binding protein, RTX toxin-related</fullName>
    </submittedName>
</protein>
<dbReference type="SUPFAM" id="SSF51120">
    <property type="entry name" value="beta-Roll"/>
    <property type="match status" value="3"/>
</dbReference>
<dbReference type="PANTHER" id="PTHR38340:SF1">
    <property type="entry name" value="S-LAYER PROTEIN"/>
    <property type="match status" value="1"/>
</dbReference>
<dbReference type="InterPro" id="IPR011049">
    <property type="entry name" value="Serralysin-like_metalloprot_C"/>
</dbReference>
<dbReference type="PROSITE" id="PS00330">
    <property type="entry name" value="HEMOLYSIN_CALCIUM"/>
    <property type="match status" value="5"/>
</dbReference>
<dbReference type="Gene3D" id="2.150.10.10">
    <property type="entry name" value="Serralysin-like metalloprotease, C-terminal"/>
    <property type="match status" value="4"/>
</dbReference>
<dbReference type="PRINTS" id="PR00313">
    <property type="entry name" value="CABNDNGRPT"/>
</dbReference>
<dbReference type="PANTHER" id="PTHR38340">
    <property type="entry name" value="S-LAYER PROTEIN"/>
    <property type="match status" value="1"/>
</dbReference>
<dbReference type="InterPro" id="IPR050557">
    <property type="entry name" value="RTX_toxin/Mannuronan_C5-epim"/>
</dbReference>
<dbReference type="AlphaFoldDB" id="A0A1N7KJM0"/>
<proteinExistence type="predicted"/>
<dbReference type="STRING" id="1086013.SAMN05421774_101487"/>
<dbReference type="Proteomes" id="UP000186141">
    <property type="component" value="Unassembled WGS sequence"/>
</dbReference>
<comment type="subcellular location">
    <subcellularLocation>
        <location evidence="1">Secreted</location>
    </subcellularLocation>
</comment>
<reference evidence="3 4" key="1">
    <citation type="submission" date="2017-01" db="EMBL/GenBank/DDBJ databases">
        <authorList>
            <person name="Mah S.A."/>
            <person name="Swanson W.J."/>
            <person name="Moy G.W."/>
            <person name="Vacquier V.D."/>
        </authorList>
    </citation>
    <scope>NUCLEOTIDE SEQUENCE [LARGE SCALE GENOMIC DNA]</scope>
    <source>
        <strain evidence="3 4">DSM 26375</strain>
    </source>
</reference>
<dbReference type="Pfam" id="PF00353">
    <property type="entry name" value="HemolysinCabind"/>
    <property type="match status" value="7"/>
</dbReference>
<dbReference type="EMBL" id="FTOT01000001">
    <property type="protein sequence ID" value="SIS61747.1"/>
    <property type="molecule type" value="Genomic_DNA"/>
</dbReference>
<evidence type="ECO:0000313" key="4">
    <source>
        <dbReference type="Proteomes" id="UP000186141"/>
    </source>
</evidence>
<accession>A0A1N7KJM0</accession>
<dbReference type="InterPro" id="IPR001343">
    <property type="entry name" value="Hemolysn_Ca-bd"/>
</dbReference>
<organism evidence="3 4">
    <name type="scientific">Gemmobacter megaterium</name>
    <dbReference type="NCBI Taxonomy" id="1086013"/>
    <lineage>
        <taxon>Bacteria</taxon>
        <taxon>Pseudomonadati</taxon>
        <taxon>Pseudomonadota</taxon>
        <taxon>Alphaproteobacteria</taxon>
        <taxon>Rhodobacterales</taxon>
        <taxon>Paracoccaceae</taxon>
        <taxon>Gemmobacter</taxon>
    </lineage>
</organism>
<name>A0A1N7KJM0_9RHOB</name>